<sequence length="355" mass="40773">MPNKTSYSNNFSVLPLDMMKLTGSFLIKESMARLSQTSKGFYQFFKKDMEKEAIKKLSMYVLYGEEIKALSMITCLPERLCGRAKAIDYSGRSFECMPFQAALLAHDVTLWKKMESHFDNIPNGQAEKVKQFKEIFPNGLPDQKSYDFSALMQIISFSSDTDVLMLLNNPLDTTSALGQTMKTFRENFTTLSMNELFFNPKHLIKAFDTYVQQYDSWSMNQSRLFWSQVIGYVQRFLPACYAQALCQGLYYVVEKNDPLTRTLKFKYNSISYFPLNDSSALGFGFGVYSHMQGGETGMCVGGKEKWRAQRCKDNFEELCQANTSELFKLERRLYGDRQSVKGSDELTSRSRCVIS</sequence>
<evidence type="ECO:0000313" key="2">
    <source>
        <dbReference type="Proteomes" id="UP000254794"/>
    </source>
</evidence>
<dbReference type="OrthoDB" id="5636844at2"/>
<name>A0A378K9Q5_9GAMM</name>
<keyword evidence="2" id="KW-1185">Reference proteome</keyword>
<dbReference type="EMBL" id="UGOD01000004">
    <property type="protein sequence ID" value="STX81436.1"/>
    <property type="molecule type" value="Genomic_DNA"/>
</dbReference>
<proteinExistence type="predicted"/>
<evidence type="ECO:0000313" key="1">
    <source>
        <dbReference type="EMBL" id="STX81436.1"/>
    </source>
</evidence>
<accession>A0A378K9Q5</accession>
<dbReference type="AlphaFoldDB" id="A0A378K9Q5"/>
<reference evidence="1 2" key="1">
    <citation type="submission" date="2018-06" db="EMBL/GenBank/DDBJ databases">
        <authorList>
            <consortium name="Pathogen Informatics"/>
            <person name="Doyle S."/>
        </authorList>
    </citation>
    <scope>NUCLEOTIDE SEQUENCE [LARGE SCALE GENOMIC DNA]</scope>
    <source>
        <strain evidence="1 2">NCTC13316</strain>
    </source>
</reference>
<dbReference type="RefSeq" id="WP_115332823.1">
    <property type="nucleotide sequence ID" value="NZ_CAAAHP010000005.1"/>
</dbReference>
<protein>
    <submittedName>
        <fullName evidence="1">Uncharacterized protein</fullName>
    </submittedName>
</protein>
<dbReference type="Proteomes" id="UP000254794">
    <property type="component" value="Unassembled WGS sequence"/>
</dbReference>
<organism evidence="1 2">
    <name type="scientific">Legionella busanensis</name>
    <dbReference type="NCBI Taxonomy" id="190655"/>
    <lineage>
        <taxon>Bacteria</taxon>
        <taxon>Pseudomonadati</taxon>
        <taxon>Pseudomonadota</taxon>
        <taxon>Gammaproteobacteria</taxon>
        <taxon>Legionellales</taxon>
        <taxon>Legionellaceae</taxon>
        <taxon>Legionella</taxon>
    </lineage>
</organism>
<gene>
    <name evidence="1" type="ORF">NCTC13316_03307</name>
</gene>